<feature type="transmembrane region" description="Helical" evidence="1">
    <location>
        <begin position="95"/>
        <end position="115"/>
    </location>
</feature>
<protein>
    <submittedName>
        <fullName evidence="2">Uncharacterized protein</fullName>
    </submittedName>
</protein>
<keyword evidence="1" id="KW-0812">Transmembrane</keyword>
<keyword evidence="1" id="KW-0472">Membrane</keyword>
<accession>A0ABV6I103</accession>
<feature type="transmembrane region" description="Helical" evidence="1">
    <location>
        <begin position="46"/>
        <end position="63"/>
    </location>
</feature>
<keyword evidence="3" id="KW-1185">Reference proteome</keyword>
<feature type="transmembrane region" description="Helical" evidence="1">
    <location>
        <begin position="69"/>
        <end position="88"/>
    </location>
</feature>
<sequence length="130" mass="15006">MSFIGKTFGGLSKAYYFRNLFFGSLLYILLEVTIFNANKGVIDHKFILITLMLTGLLLLYPYSRFVYESIVGYIFGDNVFFVNILLMFSIKIMTIGLCFAFSWAIAPVGLIYLYFYHTKQEKLANLDQDL</sequence>
<dbReference type="EMBL" id="JBHLWA010000050">
    <property type="protein sequence ID" value="MFC0324055.1"/>
    <property type="molecule type" value="Genomic_DNA"/>
</dbReference>
<name>A0ABV6I103_9PAST</name>
<gene>
    <name evidence="2" type="ORF">ACFFHT_10905</name>
</gene>
<feature type="transmembrane region" description="Helical" evidence="1">
    <location>
        <begin position="15"/>
        <end position="34"/>
    </location>
</feature>
<organism evidence="2 3">
    <name type="scientific">Gallibacterium melopsittaci</name>
    <dbReference type="NCBI Taxonomy" id="516063"/>
    <lineage>
        <taxon>Bacteria</taxon>
        <taxon>Pseudomonadati</taxon>
        <taxon>Pseudomonadota</taxon>
        <taxon>Gammaproteobacteria</taxon>
        <taxon>Pasteurellales</taxon>
        <taxon>Pasteurellaceae</taxon>
        <taxon>Gallibacterium</taxon>
    </lineage>
</organism>
<dbReference type="Proteomes" id="UP001589769">
    <property type="component" value="Unassembled WGS sequence"/>
</dbReference>
<keyword evidence="1" id="KW-1133">Transmembrane helix</keyword>
<comment type="caution">
    <text evidence="2">The sequence shown here is derived from an EMBL/GenBank/DDBJ whole genome shotgun (WGS) entry which is preliminary data.</text>
</comment>
<dbReference type="RefSeq" id="WP_382376176.1">
    <property type="nucleotide sequence ID" value="NZ_JBHLWA010000050.1"/>
</dbReference>
<reference evidence="2 3" key="1">
    <citation type="submission" date="2024-09" db="EMBL/GenBank/DDBJ databases">
        <authorList>
            <person name="Sun Q."/>
            <person name="Mori K."/>
        </authorList>
    </citation>
    <scope>NUCLEOTIDE SEQUENCE [LARGE SCALE GENOMIC DNA]</scope>
    <source>
        <strain evidence="2 3">CCM 7538</strain>
    </source>
</reference>
<evidence type="ECO:0000256" key="1">
    <source>
        <dbReference type="SAM" id="Phobius"/>
    </source>
</evidence>
<evidence type="ECO:0000313" key="3">
    <source>
        <dbReference type="Proteomes" id="UP001589769"/>
    </source>
</evidence>
<evidence type="ECO:0000313" key="2">
    <source>
        <dbReference type="EMBL" id="MFC0324055.1"/>
    </source>
</evidence>
<proteinExistence type="predicted"/>